<reference evidence="3 5" key="1">
    <citation type="submission" date="2013-02" db="EMBL/GenBank/DDBJ databases">
        <title>The Genome Sequence of Enterococcus malodoratus ATCC_43197.</title>
        <authorList>
            <consortium name="The Broad Institute Genome Sequencing Platform"/>
            <consortium name="The Broad Institute Genome Sequencing Center for Infectious Disease"/>
            <person name="Earl A.M."/>
            <person name="Gilmore M.S."/>
            <person name="Lebreton F."/>
            <person name="Walker B."/>
            <person name="Young S.K."/>
            <person name="Zeng Q."/>
            <person name="Gargeya S."/>
            <person name="Fitzgerald M."/>
            <person name="Haas B."/>
            <person name="Abouelleil A."/>
            <person name="Alvarado L."/>
            <person name="Arachchi H.M."/>
            <person name="Berlin A.M."/>
            <person name="Chapman S.B."/>
            <person name="Dewar J."/>
            <person name="Goldberg J."/>
            <person name="Griggs A."/>
            <person name="Gujja S."/>
            <person name="Hansen M."/>
            <person name="Howarth C."/>
            <person name="Imamovic A."/>
            <person name="Larimer J."/>
            <person name="McCowan C."/>
            <person name="Murphy C."/>
            <person name="Neiman D."/>
            <person name="Pearson M."/>
            <person name="Priest M."/>
            <person name="Roberts A."/>
            <person name="Saif S."/>
            <person name="Shea T."/>
            <person name="Sisk P."/>
            <person name="Sykes S."/>
            <person name="Wortman J."/>
            <person name="Nusbaum C."/>
            <person name="Birren B."/>
        </authorList>
    </citation>
    <scope>NUCLEOTIDE SEQUENCE [LARGE SCALE GENOMIC DNA]</scope>
    <source>
        <strain evidence="3 5">ATCC 43197</strain>
    </source>
</reference>
<dbReference type="Proteomes" id="UP000013783">
    <property type="component" value="Unassembled WGS sequence"/>
</dbReference>
<evidence type="ECO:0000313" key="4">
    <source>
        <dbReference type="EMBL" id="EOT64524.1"/>
    </source>
</evidence>
<dbReference type="RefSeq" id="WP_010740541.1">
    <property type="nucleotide sequence ID" value="NZ_KB946250.1"/>
</dbReference>
<sequence length="111" mass="12842">MKKEEILAKSREENRKNDPYQAEIQRRSSSFSGVVVVLLSTILFVIQLVMDKGFNFGLYAVAFAYGTTDFLVRYFYMRRRRELVFGLIYLVITIVLIVLHITQLVSGTKVV</sequence>
<dbReference type="InterPro" id="IPR045620">
    <property type="entry name" value="DUF6442"/>
</dbReference>
<dbReference type="OrthoDB" id="2627786at2"/>
<dbReference type="EMBL" id="ASWA01000004">
    <property type="protein sequence ID" value="EOT64524.1"/>
    <property type="molecule type" value="Genomic_DNA"/>
</dbReference>
<evidence type="ECO:0000256" key="2">
    <source>
        <dbReference type="SAM" id="Phobius"/>
    </source>
</evidence>
<dbReference type="STRING" id="71451.RV07_GL002612"/>
<evidence type="ECO:0000313" key="3">
    <source>
        <dbReference type="EMBL" id="EOH79051.1"/>
    </source>
</evidence>
<organism evidence="3 5">
    <name type="scientific">Enterococcus malodoratus ATCC 43197</name>
    <dbReference type="NCBI Taxonomy" id="1158601"/>
    <lineage>
        <taxon>Bacteria</taxon>
        <taxon>Bacillati</taxon>
        <taxon>Bacillota</taxon>
        <taxon>Bacilli</taxon>
        <taxon>Lactobacillales</taxon>
        <taxon>Enterococcaceae</taxon>
        <taxon>Enterococcus</taxon>
    </lineage>
</organism>
<dbReference type="Proteomes" id="UP000014148">
    <property type="component" value="Unassembled WGS sequence"/>
</dbReference>
<evidence type="ECO:0000256" key="1">
    <source>
        <dbReference type="SAM" id="MobiDB-lite"/>
    </source>
</evidence>
<evidence type="ECO:0000313" key="6">
    <source>
        <dbReference type="Proteomes" id="UP000014148"/>
    </source>
</evidence>
<keyword evidence="2" id="KW-0472">Membrane</keyword>
<evidence type="ECO:0000313" key="5">
    <source>
        <dbReference type="Proteomes" id="UP000013783"/>
    </source>
</evidence>
<proteinExistence type="predicted"/>
<feature type="compositionally biased region" description="Basic and acidic residues" evidence="1">
    <location>
        <begin position="1"/>
        <end position="18"/>
    </location>
</feature>
<protein>
    <submittedName>
        <fullName evidence="3">Uncharacterized protein</fullName>
    </submittedName>
</protein>
<dbReference type="eggNOG" id="ENOG50303Q4">
    <property type="taxonomic scope" value="Bacteria"/>
</dbReference>
<accession>R2REL6</accession>
<dbReference type="Pfam" id="PF20040">
    <property type="entry name" value="DUF6442"/>
    <property type="match status" value="1"/>
</dbReference>
<feature type="transmembrane region" description="Helical" evidence="2">
    <location>
        <begin position="31"/>
        <end position="50"/>
    </location>
</feature>
<keyword evidence="2" id="KW-1133">Transmembrane helix</keyword>
<keyword evidence="6" id="KW-1185">Reference proteome</keyword>
<comment type="caution">
    <text evidence="3">The sequence shown here is derived from an EMBL/GenBank/DDBJ whole genome shotgun (WGS) entry which is preliminary data.</text>
</comment>
<dbReference type="PATRIC" id="fig|1158601.3.peg.1663"/>
<dbReference type="EMBL" id="AJAK01000011">
    <property type="protein sequence ID" value="EOH79051.1"/>
    <property type="molecule type" value="Genomic_DNA"/>
</dbReference>
<dbReference type="GeneID" id="79785684"/>
<name>R2REL6_9ENTE</name>
<gene>
    <name evidence="4" type="ORF">I585_03724</name>
    <name evidence="3" type="ORF">UAI_01697</name>
</gene>
<feature type="region of interest" description="Disordered" evidence="1">
    <location>
        <begin position="1"/>
        <end position="20"/>
    </location>
</feature>
<reference evidence="4 6" key="2">
    <citation type="submission" date="2013-03" db="EMBL/GenBank/DDBJ databases">
        <title>The Genome Sequence of Enterococcus malodoratus ATCC_43197 (PacBio/Illumina hybrid assembly).</title>
        <authorList>
            <consortium name="The Broad Institute Genomics Platform"/>
            <consortium name="The Broad Institute Genome Sequencing Center for Infectious Disease"/>
            <person name="Earl A."/>
            <person name="Russ C."/>
            <person name="Gilmore M."/>
            <person name="Surin D."/>
            <person name="Walker B."/>
            <person name="Young S."/>
            <person name="Zeng Q."/>
            <person name="Gargeya S."/>
            <person name="Fitzgerald M."/>
            <person name="Haas B."/>
            <person name="Abouelleil A."/>
            <person name="Allen A.W."/>
            <person name="Alvarado L."/>
            <person name="Arachchi H.M."/>
            <person name="Berlin A.M."/>
            <person name="Chapman S.B."/>
            <person name="Gainer-Dewar J."/>
            <person name="Goldberg J."/>
            <person name="Griggs A."/>
            <person name="Gujja S."/>
            <person name="Hansen M."/>
            <person name="Howarth C."/>
            <person name="Imamovic A."/>
            <person name="Ireland A."/>
            <person name="Larimer J."/>
            <person name="McCowan C."/>
            <person name="Murphy C."/>
            <person name="Pearson M."/>
            <person name="Poon T.W."/>
            <person name="Priest M."/>
            <person name="Roberts A."/>
            <person name="Saif S."/>
            <person name="Shea T."/>
            <person name="Sisk P."/>
            <person name="Sykes S."/>
            <person name="Wortman J."/>
            <person name="Nusbaum C."/>
            <person name="Birren B."/>
        </authorList>
    </citation>
    <scope>NUCLEOTIDE SEQUENCE [LARGE SCALE GENOMIC DNA]</scope>
    <source>
        <strain evidence="4 6">ATCC 43197</strain>
    </source>
</reference>
<feature type="transmembrane region" description="Helical" evidence="2">
    <location>
        <begin position="83"/>
        <end position="105"/>
    </location>
</feature>
<dbReference type="AlphaFoldDB" id="R2REL6"/>
<keyword evidence="2" id="KW-0812">Transmembrane</keyword>
<feature type="transmembrane region" description="Helical" evidence="2">
    <location>
        <begin position="56"/>
        <end position="76"/>
    </location>
</feature>